<dbReference type="PANTHER" id="PTHR30203">
    <property type="entry name" value="OUTER MEMBRANE CATION EFFLUX PROTEIN"/>
    <property type="match status" value="1"/>
</dbReference>
<dbReference type="Gene3D" id="1.20.1600.10">
    <property type="entry name" value="Outer membrane efflux proteins (OEP)"/>
    <property type="match status" value="1"/>
</dbReference>
<comment type="similarity">
    <text evidence="1 2">Belongs to the outer membrane factor (OMF) (TC 1.B.17) family.</text>
</comment>
<dbReference type="NCBIfam" id="TIGR01845">
    <property type="entry name" value="outer_NodT"/>
    <property type="match status" value="1"/>
</dbReference>
<dbReference type="KEGG" id="odi:ODI_R3272"/>
<dbReference type="AlphaFoldDB" id="A0A1C3K577"/>
<protein>
    <submittedName>
        <fullName evidence="3">RND efflux system, outer membrane lipoprotein CmeC</fullName>
    </submittedName>
</protein>
<keyword evidence="2" id="KW-0732">Signal</keyword>
<evidence type="ECO:0000256" key="1">
    <source>
        <dbReference type="ARBA" id="ARBA00007613"/>
    </source>
</evidence>
<comment type="subcellular location">
    <subcellularLocation>
        <location evidence="2">Cell membrane</location>
        <topology evidence="2">Lipid-anchor</topology>
    </subcellularLocation>
</comment>
<keyword evidence="2" id="KW-0812">Transmembrane</keyword>
<dbReference type="Gene3D" id="2.20.200.10">
    <property type="entry name" value="Outer membrane efflux proteins (OEP)"/>
    <property type="match status" value="1"/>
</dbReference>
<organism evidence="3 5">
    <name type="scientific">Orrella dioscoreae</name>
    <dbReference type="NCBI Taxonomy" id="1851544"/>
    <lineage>
        <taxon>Bacteria</taxon>
        <taxon>Pseudomonadati</taxon>
        <taxon>Pseudomonadota</taxon>
        <taxon>Betaproteobacteria</taxon>
        <taxon>Burkholderiales</taxon>
        <taxon>Alcaligenaceae</taxon>
        <taxon>Orrella</taxon>
    </lineage>
</organism>
<feature type="chain" id="PRO_5015018683" evidence="2">
    <location>
        <begin position="25"/>
        <end position="476"/>
    </location>
</feature>
<dbReference type="RefSeq" id="WP_067756799.1">
    <property type="nucleotide sequence ID" value="NZ_LT907988.1"/>
</dbReference>
<dbReference type="GO" id="GO:0005886">
    <property type="term" value="C:plasma membrane"/>
    <property type="evidence" value="ECO:0007669"/>
    <property type="project" value="UniProtKB-SubCell"/>
</dbReference>
<evidence type="ECO:0000313" key="3">
    <source>
        <dbReference type="EMBL" id="SBT26642.1"/>
    </source>
</evidence>
<dbReference type="Proteomes" id="UP000078558">
    <property type="component" value="Chromosome I"/>
</dbReference>
<dbReference type="Pfam" id="PF02321">
    <property type="entry name" value="OEP"/>
    <property type="match status" value="2"/>
</dbReference>
<proteinExistence type="inferred from homology"/>
<dbReference type="STRING" id="1851544.ODI_02295"/>
<keyword evidence="5" id="KW-1185">Reference proteome</keyword>
<dbReference type="EMBL" id="FLRC01000036">
    <property type="protein sequence ID" value="SBT26642.1"/>
    <property type="molecule type" value="Genomic_DNA"/>
</dbReference>
<gene>
    <name evidence="3" type="ORF">ODI_02295</name>
    <name evidence="4" type="ORF">ODI_R3272</name>
</gene>
<reference evidence="3 5" key="1">
    <citation type="submission" date="2016-06" db="EMBL/GenBank/DDBJ databases">
        <authorList>
            <person name="Kjaerup R.B."/>
            <person name="Dalgaard T.S."/>
            <person name="Juul-Madsen H.R."/>
        </authorList>
    </citation>
    <scope>NUCLEOTIDE SEQUENCE [LARGE SCALE GENOMIC DNA]</scope>
    <source>
        <strain evidence="3">Orrdi1</strain>
    </source>
</reference>
<dbReference type="PANTHER" id="PTHR30203:SF32">
    <property type="entry name" value="CATION EFFLUX SYSTEM PROTEIN CUSC"/>
    <property type="match status" value="1"/>
</dbReference>
<dbReference type="InterPro" id="IPR010131">
    <property type="entry name" value="MdtP/NodT-like"/>
</dbReference>
<feature type="signal peptide" evidence="2">
    <location>
        <begin position="1"/>
        <end position="24"/>
    </location>
</feature>
<evidence type="ECO:0000313" key="5">
    <source>
        <dbReference type="Proteomes" id="UP000078558"/>
    </source>
</evidence>
<sequence length="476" mass="51886">MTFSFLPLFLALRRALPLATLALAGCGLMRSDYTPPAVTVPVQWQQAQPAQQGPVTQDPWWTLFQEPALDELVNQALARNNDLAAAAIRVRRAQLQQGLAEDALFPDLGGNANVGRDRALRGDRAITRSNNVGLTVSYELDLWNRLGSQRDAARWQALATEEDRASAALSLSATTVNLYWQLAHINERLVTSQQSIDTARLTLRLVQAQFDAGAVSPLDLAEARRNVAAQEASHTQLLQQRVEYLNALAILFDGPPGQAFADPRVLPTGEPPAVRAGVPAEVLARRPDLRAAELRLRGLLATVDATRASYYPPLTLTGALGSASTALGNVLQNPVASLGAGLTLPFLRWNEMRLNTRVSEADFDEAVVNFRQSLYQSLADVENALSAREQSTRQNAWLAQALADAREAERLYEIRYRAGAVALRVWLEAQEQRRTAEIALADNRLQRLLNQVTLYQALGGSDQPVAAEGATPAATP</sequence>
<name>A0A1C3K577_9BURK</name>
<dbReference type="InterPro" id="IPR003423">
    <property type="entry name" value="OMP_efflux"/>
</dbReference>
<dbReference type="GO" id="GO:0015562">
    <property type="term" value="F:efflux transmembrane transporter activity"/>
    <property type="evidence" value="ECO:0007669"/>
    <property type="project" value="InterPro"/>
</dbReference>
<reference evidence="4 5" key="2">
    <citation type="submission" date="2017-08" db="EMBL/GenBank/DDBJ databases">
        <authorList>
            <person name="de Groot N.N."/>
        </authorList>
    </citation>
    <scope>NUCLEOTIDE SEQUENCE [LARGE SCALE GENOMIC DNA]</scope>
    <source>
        <strain evidence="4">Orrdi1</strain>
    </source>
</reference>
<keyword evidence="2" id="KW-1134">Transmembrane beta strand</keyword>
<dbReference type="SUPFAM" id="SSF56954">
    <property type="entry name" value="Outer membrane efflux proteins (OEP)"/>
    <property type="match status" value="1"/>
</dbReference>
<dbReference type="OrthoDB" id="9770517at2"/>
<keyword evidence="2" id="KW-0564">Palmitate</keyword>
<accession>A0A1C3K577</accession>
<keyword evidence="2" id="KW-0472">Membrane</keyword>
<evidence type="ECO:0000256" key="2">
    <source>
        <dbReference type="RuleBase" id="RU362097"/>
    </source>
</evidence>
<dbReference type="EMBL" id="LT907988">
    <property type="protein sequence ID" value="SOE51204.1"/>
    <property type="molecule type" value="Genomic_DNA"/>
</dbReference>
<keyword evidence="2 3" id="KW-0449">Lipoprotein</keyword>
<evidence type="ECO:0000313" key="4">
    <source>
        <dbReference type="EMBL" id="SOE51204.1"/>
    </source>
</evidence>